<dbReference type="Proteomes" id="UP000559809">
    <property type="component" value="Unassembled WGS sequence"/>
</dbReference>
<evidence type="ECO:0000256" key="5">
    <source>
        <dbReference type="ARBA" id="ARBA00045658"/>
    </source>
</evidence>
<name>A0A853G0N4_9BURK</name>
<dbReference type="GO" id="GO:0005737">
    <property type="term" value="C:cytoplasm"/>
    <property type="evidence" value="ECO:0007669"/>
    <property type="project" value="TreeGrafter"/>
</dbReference>
<dbReference type="InterPro" id="IPR011629">
    <property type="entry name" value="CobW-like_C"/>
</dbReference>
<dbReference type="InterPro" id="IPR027417">
    <property type="entry name" value="P-loop_NTPase"/>
</dbReference>
<proteinExistence type="inferred from homology"/>
<evidence type="ECO:0000256" key="4">
    <source>
        <dbReference type="ARBA" id="ARBA00034320"/>
    </source>
</evidence>
<dbReference type="InterPro" id="IPR036627">
    <property type="entry name" value="CobW-likC_sf"/>
</dbReference>
<evidence type="ECO:0000256" key="6">
    <source>
        <dbReference type="ARBA" id="ARBA00049117"/>
    </source>
</evidence>
<dbReference type="Pfam" id="PF02492">
    <property type="entry name" value="cobW"/>
    <property type="match status" value="1"/>
</dbReference>
<evidence type="ECO:0000313" key="10">
    <source>
        <dbReference type="Proteomes" id="UP000559809"/>
    </source>
</evidence>
<comment type="caution">
    <text evidence="9">The sequence shown here is derived from an EMBL/GenBank/DDBJ whole genome shotgun (WGS) entry which is preliminary data.</text>
</comment>
<dbReference type="InterPro" id="IPR051316">
    <property type="entry name" value="Zinc-reg_GTPase_activator"/>
</dbReference>
<accession>A0A853G0N4</accession>
<reference evidence="9 10" key="1">
    <citation type="submission" date="2020-07" db="EMBL/GenBank/DDBJ databases">
        <title>Taxonomic revisions and descriptions of new bacterial species based on genomic comparisons in the high-G+C-content subgroup of the family Alcaligenaceae.</title>
        <authorList>
            <person name="Szabo A."/>
            <person name="Felfoldi T."/>
        </authorList>
    </citation>
    <scope>NUCLEOTIDE SEQUENCE [LARGE SCALE GENOMIC DNA]</scope>
    <source>
        <strain evidence="9 10">LMG 24012</strain>
    </source>
</reference>
<dbReference type="GO" id="GO:0000166">
    <property type="term" value="F:nucleotide binding"/>
    <property type="evidence" value="ECO:0007669"/>
    <property type="project" value="UniProtKB-KW"/>
</dbReference>
<dbReference type="SUPFAM" id="SSF90002">
    <property type="entry name" value="Hypothetical protein YjiA, C-terminal domain"/>
    <property type="match status" value="1"/>
</dbReference>
<organism evidence="9 10">
    <name type="scientific">Parapusillimonas granuli</name>
    <dbReference type="NCBI Taxonomy" id="380911"/>
    <lineage>
        <taxon>Bacteria</taxon>
        <taxon>Pseudomonadati</taxon>
        <taxon>Pseudomonadota</taxon>
        <taxon>Betaproteobacteria</taxon>
        <taxon>Burkholderiales</taxon>
        <taxon>Alcaligenaceae</taxon>
        <taxon>Parapusillimonas</taxon>
    </lineage>
</organism>
<dbReference type="EMBL" id="JACCEM010000020">
    <property type="protein sequence ID" value="NYT51915.1"/>
    <property type="molecule type" value="Genomic_DNA"/>
</dbReference>
<dbReference type="AlphaFoldDB" id="A0A853G0N4"/>
<dbReference type="GO" id="GO:0016787">
    <property type="term" value="F:hydrolase activity"/>
    <property type="evidence" value="ECO:0007669"/>
    <property type="project" value="UniProtKB-KW"/>
</dbReference>
<gene>
    <name evidence="9" type="ORF">H0A72_21635</name>
</gene>
<dbReference type="Gene3D" id="3.30.1220.10">
    <property type="entry name" value="CobW-like, C-terminal domain"/>
    <property type="match status" value="1"/>
</dbReference>
<sequence length="343" mass="36202">MAGKIPVAVVSGFLGSGKTTLLNRYLREQAGDASSTMVLINEIGAAGLDHRRVRRLGDRVAVLESGCQCCAVQGELVDALRELFLQALRKAIPPFSRLIIETTGIADPAPVRYTLQYERFLHERYAYAGCLVVVDAMHGARHLRERREAVQQAVLADALFLSKTDLAGEGDADALKSTLAGLNPAAPLYSSSGGQALAGMFDPAGAAERRRSGRAGSGLRFGAGFAARKREGAGEELGVLALEWRSPQSRAATTKALEAAMAYAGADMLRVKGSFRFSGAAGRWAVHGVHRVLYPIAPEAAAVGGNLVDDGGCALALIYRRVAAGADEALAEILRRHLPGVVA</sequence>
<dbReference type="PANTHER" id="PTHR13748">
    <property type="entry name" value="COBW-RELATED"/>
    <property type="match status" value="1"/>
</dbReference>
<comment type="catalytic activity">
    <reaction evidence="6">
        <text>GTP + H2O = GDP + phosphate + H(+)</text>
        <dbReference type="Rhea" id="RHEA:19669"/>
        <dbReference type="ChEBI" id="CHEBI:15377"/>
        <dbReference type="ChEBI" id="CHEBI:15378"/>
        <dbReference type="ChEBI" id="CHEBI:37565"/>
        <dbReference type="ChEBI" id="CHEBI:43474"/>
        <dbReference type="ChEBI" id="CHEBI:58189"/>
    </reaction>
    <physiologicalReaction direction="left-to-right" evidence="6">
        <dbReference type="Rhea" id="RHEA:19670"/>
    </physiologicalReaction>
</comment>
<evidence type="ECO:0000259" key="8">
    <source>
        <dbReference type="Pfam" id="PF07683"/>
    </source>
</evidence>
<dbReference type="RefSeq" id="WP_180158587.1">
    <property type="nucleotide sequence ID" value="NZ_JACCEM010000020.1"/>
</dbReference>
<dbReference type="CDD" id="cd03112">
    <property type="entry name" value="CobW-like"/>
    <property type="match status" value="1"/>
</dbReference>
<feature type="domain" description="CobW/HypB/UreG nucleotide-binding" evidence="7">
    <location>
        <begin position="6"/>
        <end position="188"/>
    </location>
</feature>
<comment type="function">
    <text evidence="5">Zinc chaperone that directly transfers zinc cofactor to target proteins, thereby activating them. Zinc is transferred from the CXCC motif in the GTPase domain to the zinc binding site in target proteins in a process requiring GTP hydrolysis.</text>
</comment>
<evidence type="ECO:0000313" key="9">
    <source>
        <dbReference type="EMBL" id="NYT51915.1"/>
    </source>
</evidence>
<evidence type="ECO:0000256" key="3">
    <source>
        <dbReference type="ARBA" id="ARBA00023186"/>
    </source>
</evidence>
<dbReference type="SUPFAM" id="SSF52540">
    <property type="entry name" value="P-loop containing nucleoside triphosphate hydrolases"/>
    <property type="match status" value="1"/>
</dbReference>
<keyword evidence="1" id="KW-0547">Nucleotide-binding</keyword>
<keyword evidence="3" id="KW-0143">Chaperone</keyword>
<dbReference type="Pfam" id="PF07683">
    <property type="entry name" value="CobW_C"/>
    <property type="match status" value="1"/>
</dbReference>
<dbReference type="PANTHER" id="PTHR13748:SF62">
    <property type="entry name" value="COBW DOMAIN-CONTAINING PROTEIN"/>
    <property type="match status" value="1"/>
</dbReference>
<comment type="similarity">
    <text evidence="4">Belongs to the SIMIBI class G3E GTPase family. ZNG1 subfamily.</text>
</comment>
<evidence type="ECO:0000256" key="2">
    <source>
        <dbReference type="ARBA" id="ARBA00022801"/>
    </source>
</evidence>
<dbReference type="Gene3D" id="3.40.50.300">
    <property type="entry name" value="P-loop containing nucleotide triphosphate hydrolases"/>
    <property type="match status" value="1"/>
</dbReference>
<evidence type="ECO:0000256" key="1">
    <source>
        <dbReference type="ARBA" id="ARBA00022741"/>
    </source>
</evidence>
<evidence type="ECO:0000259" key="7">
    <source>
        <dbReference type="Pfam" id="PF02492"/>
    </source>
</evidence>
<protein>
    <submittedName>
        <fullName evidence="9">GTP-binding protein</fullName>
    </submittedName>
</protein>
<feature type="domain" description="CobW C-terminal" evidence="8">
    <location>
        <begin position="249"/>
        <end position="319"/>
    </location>
</feature>
<dbReference type="InterPro" id="IPR003495">
    <property type="entry name" value="CobW/HypB/UreG_nucleotide-bd"/>
</dbReference>
<keyword evidence="2" id="KW-0378">Hydrolase</keyword>
<keyword evidence="10" id="KW-1185">Reference proteome</keyword>